<accession>A0A415PLY6</accession>
<keyword evidence="3" id="KW-1185">Reference proteome</keyword>
<feature type="transmembrane region" description="Helical" evidence="1">
    <location>
        <begin position="98"/>
        <end position="122"/>
    </location>
</feature>
<proteinExistence type="predicted"/>
<reference evidence="2 3" key="1">
    <citation type="submission" date="2018-08" db="EMBL/GenBank/DDBJ databases">
        <title>A genome reference for cultivated species of the human gut microbiota.</title>
        <authorList>
            <person name="Zou Y."/>
            <person name="Xue W."/>
            <person name="Luo G."/>
        </authorList>
    </citation>
    <scope>NUCLEOTIDE SEQUENCE [LARGE SCALE GENOMIC DNA]</scope>
    <source>
        <strain evidence="2 3">AF35-6BH</strain>
    </source>
</reference>
<evidence type="ECO:0000313" key="2">
    <source>
        <dbReference type="EMBL" id="RHM13731.1"/>
    </source>
</evidence>
<dbReference type="EMBL" id="QRPK01000011">
    <property type="protein sequence ID" value="RHM13731.1"/>
    <property type="molecule type" value="Genomic_DNA"/>
</dbReference>
<dbReference type="Proteomes" id="UP000284868">
    <property type="component" value="Unassembled WGS sequence"/>
</dbReference>
<keyword evidence="1" id="KW-0472">Membrane</keyword>
<dbReference type="AlphaFoldDB" id="A0A415PLY6"/>
<comment type="caution">
    <text evidence="2">The sequence shown here is derived from an EMBL/GenBank/DDBJ whole genome shotgun (WGS) entry which is preliminary data.</text>
</comment>
<feature type="transmembrane region" description="Helical" evidence="1">
    <location>
        <begin position="134"/>
        <end position="156"/>
    </location>
</feature>
<sequence length="209" mass="23552">MLKEFSIMQKLKYYGWQHFRSFYKDHIQMTVLLCTALFIGSILLFSVLLGNNAGLATKLLIRIDPNISTLLSFHGILPTLIKNLFTGFYLIALGIIPFLYIPAIFTVFNGSLIGILFGATSYTNISHSMILVNILPHGIVFIPTIILSAACGIYVCKTISNRILHKQHIYLYKDLLPLMLRTYFLIIAPLMIVSTLIEVFITPLIIALI</sequence>
<feature type="transmembrane region" description="Helical" evidence="1">
    <location>
        <begin position="183"/>
        <end position="208"/>
    </location>
</feature>
<feature type="transmembrane region" description="Helical" evidence="1">
    <location>
        <begin position="70"/>
        <end position="91"/>
    </location>
</feature>
<dbReference type="Pfam" id="PF01944">
    <property type="entry name" value="SpoIIM"/>
    <property type="match status" value="1"/>
</dbReference>
<gene>
    <name evidence="2" type="ORF">DWZ83_03525</name>
</gene>
<name>A0A415PLY6_9FIRM</name>
<protein>
    <submittedName>
        <fullName evidence="2">Stage II sporulation protein M</fullName>
    </submittedName>
</protein>
<keyword evidence="1" id="KW-1133">Transmembrane helix</keyword>
<dbReference type="OrthoDB" id="161024at2"/>
<organism evidence="2 3">
    <name type="scientific">Amedibacillus dolichus</name>
    <dbReference type="NCBI Taxonomy" id="31971"/>
    <lineage>
        <taxon>Bacteria</taxon>
        <taxon>Bacillati</taxon>
        <taxon>Bacillota</taxon>
        <taxon>Erysipelotrichia</taxon>
        <taxon>Erysipelotrichales</taxon>
        <taxon>Erysipelotrichaceae</taxon>
        <taxon>Amedibacillus</taxon>
    </lineage>
</organism>
<evidence type="ECO:0000256" key="1">
    <source>
        <dbReference type="SAM" id="Phobius"/>
    </source>
</evidence>
<keyword evidence="1" id="KW-0812">Transmembrane</keyword>
<evidence type="ECO:0000313" key="3">
    <source>
        <dbReference type="Proteomes" id="UP000284868"/>
    </source>
</evidence>
<dbReference type="InterPro" id="IPR002798">
    <property type="entry name" value="SpoIIM-like"/>
</dbReference>
<feature type="transmembrane region" description="Helical" evidence="1">
    <location>
        <begin position="30"/>
        <end position="50"/>
    </location>
</feature>